<evidence type="ECO:0000259" key="2">
    <source>
        <dbReference type="Pfam" id="PF19811"/>
    </source>
</evidence>
<dbReference type="Proteomes" id="UP000199515">
    <property type="component" value="Unassembled WGS sequence"/>
</dbReference>
<evidence type="ECO:0000313" key="3">
    <source>
        <dbReference type="EMBL" id="SDW41605.1"/>
    </source>
</evidence>
<dbReference type="InterPro" id="IPR046261">
    <property type="entry name" value="DUF6294"/>
</dbReference>
<reference evidence="3 4" key="1">
    <citation type="submission" date="2016-10" db="EMBL/GenBank/DDBJ databases">
        <authorList>
            <person name="de Groot N.N."/>
        </authorList>
    </citation>
    <scope>NUCLEOTIDE SEQUENCE [LARGE SCALE GENOMIC DNA]</scope>
    <source>
        <strain evidence="3 4">CPCC 202699</strain>
    </source>
</reference>
<gene>
    <name evidence="3" type="ORF">SAMN05421504_101521</name>
</gene>
<dbReference type="AlphaFoldDB" id="A0A1H2TD30"/>
<dbReference type="OrthoDB" id="4166632at2"/>
<dbReference type="Pfam" id="PF19811">
    <property type="entry name" value="DUF6294"/>
    <property type="match status" value="1"/>
</dbReference>
<organism evidence="3 4">
    <name type="scientific">Amycolatopsis xylanica</name>
    <dbReference type="NCBI Taxonomy" id="589385"/>
    <lineage>
        <taxon>Bacteria</taxon>
        <taxon>Bacillati</taxon>
        <taxon>Actinomycetota</taxon>
        <taxon>Actinomycetes</taxon>
        <taxon>Pseudonocardiales</taxon>
        <taxon>Pseudonocardiaceae</taxon>
        <taxon>Amycolatopsis</taxon>
    </lineage>
</organism>
<dbReference type="EMBL" id="FNON01000001">
    <property type="protein sequence ID" value="SDW41605.1"/>
    <property type="molecule type" value="Genomic_DNA"/>
</dbReference>
<keyword evidence="4" id="KW-1185">Reference proteome</keyword>
<dbReference type="STRING" id="589385.SAMN05421504_101521"/>
<evidence type="ECO:0000256" key="1">
    <source>
        <dbReference type="SAM" id="SignalP"/>
    </source>
</evidence>
<feature type="chain" id="PRO_5011736574" description="DUF6294 domain-containing protein" evidence="1">
    <location>
        <begin position="31"/>
        <end position="152"/>
    </location>
</feature>
<keyword evidence="1" id="KW-0732">Signal</keyword>
<name>A0A1H2TD30_9PSEU</name>
<feature type="signal peptide" evidence="1">
    <location>
        <begin position="1"/>
        <end position="30"/>
    </location>
</feature>
<protein>
    <recommendedName>
        <fullName evidence="2">DUF6294 domain-containing protein</fullName>
    </recommendedName>
</protein>
<evidence type="ECO:0000313" key="4">
    <source>
        <dbReference type="Proteomes" id="UP000199515"/>
    </source>
</evidence>
<dbReference type="RefSeq" id="WP_091286070.1">
    <property type="nucleotide sequence ID" value="NZ_FNON01000001.1"/>
</dbReference>
<accession>A0A1H2TD30</accession>
<proteinExistence type="predicted"/>
<feature type="domain" description="DUF6294" evidence="2">
    <location>
        <begin position="65"/>
        <end position="152"/>
    </location>
</feature>
<sequence length="152" mass="16484">MKFKIPRLKPVLVMAAVGIASLAGVPAAQAAGQPSSPVAHINALRVKTATWPELHVGDCQQNGGTLTLNSDGTASFRATTLTYHTHFGDVWHSTFRFRTSSGFNLFSRGAFDSPRMDDGDPPPHYLMFASFGFDPAAFDVIDIFQTLQHSEC</sequence>